<evidence type="ECO:0000313" key="1">
    <source>
        <dbReference type="Proteomes" id="UP000887564"/>
    </source>
</evidence>
<protein>
    <submittedName>
        <fullName evidence="2">Uncharacterized protein</fullName>
    </submittedName>
</protein>
<dbReference type="WBParaSite" id="PEQ_0000589501-mRNA-1">
    <property type="protein sequence ID" value="PEQ_0000589501-mRNA-1"/>
    <property type="gene ID" value="PEQ_0000589501"/>
</dbReference>
<dbReference type="AlphaFoldDB" id="A0A914RHU8"/>
<evidence type="ECO:0000313" key="2">
    <source>
        <dbReference type="WBParaSite" id="PEQ_0000589501-mRNA-1"/>
    </source>
</evidence>
<proteinExistence type="predicted"/>
<name>A0A914RHU8_PAREQ</name>
<keyword evidence="1" id="KW-1185">Reference proteome</keyword>
<reference evidence="2" key="1">
    <citation type="submission" date="2022-11" db="UniProtKB">
        <authorList>
            <consortium name="WormBaseParasite"/>
        </authorList>
    </citation>
    <scope>IDENTIFICATION</scope>
</reference>
<organism evidence="1 2">
    <name type="scientific">Parascaris equorum</name>
    <name type="common">Equine roundworm</name>
    <dbReference type="NCBI Taxonomy" id="6256"/>
    <lineage>
        <taxon>Eukaryota</taxon>
        <taxon>Metazoa</taxon>
        <taxon>Ecdysozoa</taxon>
        <taxon>Nematoda</taxon>
        <taxon>Chromadorea</taxon>
        <taxon>Rhabditida</taxon>
        <taxon>Spirurina</taxon>
        <taxon>Ascaridomorpha</taxon>
        <taxon>Ascaridoidea</taxon>
        <taxon>Ascarididae</taxon>
        <taxon>Parascaris</taxon>
    </lineage>
</organism>
<accession>A0A914RHU8</accession>
<sequence length="71" mass="8643">MRRFLSPILPTHASNQLIRWLRWRKEQRGECDPQSAASYQYSKFMVTSSWNVFFLSADFLLHQQYNRRFTV</sequence>
<dbReference type="Proteomes" id="UP000887564">
    <property type="component" value="Unplaced"/>
</dbReference>